<dbReference type="InterPro" id="IPR003599">
    <property type="entry name" value="Ig_sub"/>
</dbReference>
<sequence length="354" mass="38800">MGRVFRIEIANPTDNHDGAYECSVSNEFGTNFALSRLSFISPPNVPDSSTNVGEILDDGSVVSVNQMTNVTVQAGTDFCVMCEPSLGSPPAEEIVWRRNSLEGTEHEGIDISDVCITIQDNGTRLCFTDVSRAYSDVYSCFVANEAGSDSGNITIQVSVPTVIRQSSRQDIPDSSSCLDQRGQSFVNEEVGVNVCMSFGTRVLIDCLWSVSNYHWYLKQEIQSPKTTPTDETTPTHYTGVVWDPIVPLRLHTLLNNGQYIQYNWKRGVVTSTSLNVNNNSTVAVIDGEALLLTPFRDVIVPLPMSHKRLVFPSPVVMATFAPPPTPNDLLIVLSDGSVYVAKSGTKMEYTLTNL</sequence>
<reference evidence="2" key="2">
    <citation type="submission" date="2024-06" db="UniProtKB">
        <authorList>
            <consortium name="EnsemblMetazoa"/>
        </authorList>
    </citation>
    <scope>IDENTIFICATION</scope>
</reference>
<keyword evidence="3" id="KW-1185">Reference proteome</keyword>
<protein>
    <recommendedName>
        <fullName evidence="1">Ig-like domain-containing protein</fullName>
    </recommendedName>
</protein>
<dbReference type="InterPro" id="IPR013783">
    <property type="entry name" value="Ig-like_fold"/>
</dbReference>
<dbReference type="PROSITE" id="PS50835">
    <property type="entry name" value="IG_LIKE"/>
    <property type="match status" value="1"/>
</dbReference>
<organism evidence="2 3">
    <name type="scientific">Amphimedon queenslandica</name>
    <name type="common">Sponge</name>
    <dbReference type="NCBI Taxonomy" id="400682"/>
    <lineage>
        <taxon>Eukaryota</taxon>
        <taxon>Metazoa</taxon>
        <taxon>Porifera</taxon>
        <taxon>Demospongiae</taxon>
        <taxon>Heteroscleromorpha</taxon>
        <taxon>Haplosclerida</taxon>
        <taxon>Niphatidae</taxon>
        <taxon>Amphimedon</taxon>
    </lineage>
</organism>
<dbReference type="SMART" id="SM00409">
    <property type="entry name" value="IG"/>
    <property type="match status" value="1"/>
</dbReference>
<feature type="domain" description="Ig-like" evidence="1">
    <location>
        <begin position="46"/>
        <end position="158"/>
    </location>
</feature>
<dbReference type="GO" id="GO:0002926">
    <property type="term" value="P:tRNA wobble base 5-methoxycarbonylmethyl-2-thiouridinylation"/>
    <property type="evidence" value="ECO:0007669"/>
    <property type="project" value="TreeGrafter"/>
</dbReference>
<dbReference type="PANTHER" id="PTHR12747:SF0">
    <property type="entry name" value="ELONGATOR COMPLEX PROTEIN 1"/>
    <property type="match status" value="1"/>
</dbReference>
<accession>A0AAN0JVL4</accession>
<reference evidence="3" key="1">
    <citation type="journal article" date="2010" name="Nature">
        <title>The Amphimedon queenslandica genome and the evolution of animal complexity.</title>
        <authorList>
            <person name="Srivastava M."/>
            <person name="Simakov O."/>
            <person name="Chapman J."/>
            <person name="Fahey B."/>
            <person name="Gauthier M.E."/>
            <person name="Mitros T."/>
            <person name="Richards G.S."/>
            <person name="Conaco C."/>
            <person name="Dacre M."/>
            <person name="Hellsten U."/>
            <person name="Larroux C."/>
            <person name="Putnam N.H."/>
            <person name="Stanke M."/>
            <person name="Adamska M."/>
            <person name="Darling A."/>
            <person name="Degnan S.M."/>
            <person name="Oakley T.H."/>
            <person name="Plachetzki D.C."/>
            <person name="Zhai Y."/>
            <person name="Adamski M."/>
            <person name="Calcino A."/>
            <person name="Cummins S.F."/>
            <person name="Goodstein D.M."/>
            <person name="Harris C."/>
            <person name="Jackson D.J."/>
            <person name="Leys S.P."/>
            <person name="Shu S."/>
            <person name="Woodcroft B.J."/>
            <person name="Vervoort M."/>
            <person name="Kosik K.S."/>
            <person name="Manning G."/>
            <person name="Degnan B.M."/>
            <person name="Rokhsar D.S."/>
        </authorList>
    </citation>
    <scope>NUCLEOTIDE SEQUENCE [LARGE SCALE GENOMIC DNA]</scope>
</reference>
<dbReference type="InterPro" id="IPR056165">
    <property type="entry name" value="Beta-prop_ELP1_2nd"/>
</dbReference>
<dbReference type="PANTHER" id="PTHR12747">
    <property type="entry name" value="ELONGATOR COMPLEX PROTEIN 1"/>
    <property type="match status" value="1"/>
</dbReference>
<proteinExistence type="predicted"/>
<dbReference type="GO" id="GO:0033588">
    <property type="term" value="C:elongator holoenzyme complex"/>
    <property type="evidence" value="ECO:0007669"/>
    <property type="project" value="InterPro"/>
</dbReference>
<evidence type="ECO:0000313" key="2">
    <source>
        <dbReference type="EnsemblMetazoa" id="XP_019860932.1"/>
    </source>
</evidence>
<dbReference type="KEGG" id="aqu:109589271"/>
<evidence type="ECO:0000259" key="1">
    <source>
        <dbReference type="PROSITE" id="PS50835"/>
    </source>
</evidence>
<name>A0AAN0JVL4_AMPQE</name>
<dbReference type="RefSeq" id="XP_019860932.1">
    <property type="nucleotide sequence ID" value="XM_020005373.1"/>
</dbReference>
<dbReference type="Proteomes" id="UP000007879">
    <property type="component" value="Unassembled WGS sequence"/>
</dbReference>
<dbReference type="InterPro" id="IPR007110">
    <property type="entry name" value="Ig-like_dom"/>
</dbReference>
<dbReference type="AlphaFoldDB" id="A0AAN0JVL4"/>
<dbReference type="Gene3D" id="2.60.40.10">
    <property type="entry name" value="Immunoglobulins"/>
    <property type="match status" value="1"/>
</dbReference>
<dbReference type="GO" id="GO:0000049">
    <property type="term" value="F:tRNA binding"/>
    <property type="evidence" value="ECO:0007669"/>
    <property type="project" value="TreeGrafter"/>
</dbReference>
<dbReference type="InterPro" id="IPR036179">
    <property type="entry name" value="Ig-like_dom_sf"/>
</dbReference>
<dbReference type="EnsemblMetazoa" id="XM_020005373.1">
    <property type="protein sequence ID" value="XP_019860932.1"/>
    <property type="gene ID" value="LOC109589271"/>
</dbReference>
<evidence type="ECO:0000313" key="3">
    <source>
        <dbReference type="Proteomes" id="UP000007879"/>
    </source>
</evidence>
<dbReference type="SUPFAM" id="SSF48726">
    <property type="entry name" value="Immunoglobulin"/>
    <property type="match status" value="1"/>
</dbReference>
<dbReference type="InterPro" id="IPR006849">
    <property type="entry name" value="Elp1"/>
</dbReference>
<dbReference type="GO" id="GO:0005829">
    <property type="term" value="C:cytosol"/>
    <property type="evidence" value="ECO:0007669"/>
    <property type="project" value="TreeGrafter"/>
</dbReference>
<dbReference type="Pfam" id="PF23797">
    <property type="entry name" value="Beta-prop_ELP1_2nd"/>
    <property type="match status" value="1"/>
</dbReference>
<dbReference type="GeneID" id="109589271"/>